<keyword evidence="1 2" id="KW-0129">CBS domain</keyword>
<sequence>MVNYTPEFVKVTSDIDKSSNLEISEIMLGNFICIQEDTSISEATKILLKNNFTGAPVVDKENKLIGFLSERECLKYNFDMQYYNECPLTVNHHMSTGIITLDPHDKFFHVVELFFKHHYHMYPVLEDQRVIGIVTRQLILKKLFELNQTTW</sequence>
<dbReference type="PROSITE" id="PS51371">
    <property type="entry name" value="CBS"/>
    <property type="match status" value="2"/>
</dbReference>
<evidence type="ECO:0000313" key="4">
    <source>
        <dbReference type="EMBL" id="OUR95352.1"/>
    </source>
</evidence>
<feature type="domain" description="CBS" evidence="3">
    <location>
        <begin position="94"/>
        <end position="149"/>
    </location>
</feature>
<gene>
    <name evidence="4" type="ORF">A9Q84_16070</name>
</gene>
<reference evidence="5" key="1">
    <citation type="journal article" date="2017" name="Proc. Natl. Acad. Sci. U.S.A.">
        <title>Simulation of Deepwater Horizon oil plume reveals substrate specialization within a complex community of hydrocarbon-degraders.</title>
        <authorList>
            <person name="Hu P."/>
            <person name="Dubinsky E.A."/>
            <person name="Probst A.J."/>
            <person name="Wang J."/>
            <person name="Sieber C.M.K."/>
            <person name="Tom L.M."/>
            <person name="Gardinali P."/>
            <person name="Banfield J.F."/>
            <person name="Atlas R.M."/>
            <person name="Andersen G.L."/>
        </authorList>
    </citation>
    <scope>NUCLEOTIDE SEQUENCE [LARGE SCALE GENOMIC DNA]</scope>
</reference>
<evidence type="ECO:0000259" key="3">
    <source>
        <dbReference type="PROSITE" id="PS51371"/>
    </source>
</evidence>
<dbReference type="PANTHER" id="PTHR43080:SF2">
    <property type="entry name" value="CBS DOMAIN-CONTAINING PROTEIN"/>
    <property type="match status" value="1"/>
</dbReference>
<name>A0A1Y5FAL9_9BACT</name>
<dbReference type="AlphaFoldDB" id="A0A1Y5FAL9"/>
<dbReference type="PANTHER" id="PTHR43080">
    <property type="entry name" value="CBS DOMAIN-CONTAINING PROTEIN CBSX3, MITOCHONDRIAL"/>
    <property type="match status" value="1"/>
</dbReference>
<accession>A0A1Y5FAL9</accession>
<dbReference type="Pfam" id="PF00571">
    <property type="entry name" value="CBS"/>
    <property type="match status" value="2"/>
</dbReference>
<dbReference type="SMART" id="SM00116">
    <property type="entry name" value="CBS"/>
    <property type="match status" value="2"/>
</dbReference>
<comment type="caution">
    <text evidence="4">The sequence shown here is derived from an EMBL/GenBank/DDBJ whole genome shotgun (WGS) entry which is preliminary data.</text>
</comment>
<dbReference type="InterPro" id="IPR000644">
    <property type="entry name" value="CBS_dom"/>
</dbReference>
<organism evidence="4 5">
    <name type="scientific">Halobacteriovorax marinus</name>
    <dbReference type="NCBI Taxonomy" id="97084"/>
    <lineage>
        <taxon>Bacteria</taxon>
        <taxon>Pseudomonadati</taxon>
        <taxon>Bdellovibrionota</taxon>
        <taxon>Bacteriovoracia</taxon>
        <taxon>Bacteriovoracales</taxon>
        <taxon>Halobacteriovoraceae</taxon>
        <taxon>Halobacteriovorax</taxon>
    </lineage>
</organism>
<dbReference type="InterPro" id="IPR051257">
    <property type="entry name" value="Diverse_CBS-Domain"/>
</dbReference>
<evidence type="ECO:0000256" key="2">
    <source>
        <dbReference type="PROSITE-ProRule" id="PRU00703"/>
    </source>
</evidence>
<feature type="domain" description="CBS" evidence="3">
    <location>
        <begin position="27"/>
        <end position="88"/>
    </location>
</feature>
<protein>
    <recommendedName>
        <fullName evidence="3">CBS domain-containing protein</fullName>
    </recommendedName>
</protein>
<proteinExistence type="predicted"/>
<dbReference type="EMBL" id="MAAO01000008">
    <property type="protein sequence ID" value="OUR95352.1"/>
    <property type="molecule type" value="Genomic_DNA"/>
</dbReference>
<evidence type="ECO:0000313" key="5">
    <source>
        <dbReference type="Proteomes" id="UP000196531"/>
    </source>
</evidence>
<dbReference type="SUPFAM" id="SSF54631">
    <property type="entry name" value="CBS-domain pair"/>
    <property type="match status" value="1"/>
</dbReference>
<evidence type="ECO:0000256" key="1">
    <source>
        <dbReference type="ARBA" id="ARBA00023122"/>
    </source>
</evidence>
<dbReference type="Proteomes" id="UP000196531">
    <property type="component" value="Unassembled WGS sequence"/>
</dbReference>
<dbReference type="Gene3D" id="3.10.580.10">
    <property type="entry name" value="CBS-domain"/>
    <property type="match status" value="2"/>
</dbReference>
<dbReference type="InterPro" id="IPR046342">
    <property type="entry name" value="CBS_dom_sf"/>
</dbReference>